<feature type="transmembrane region" description="Helical" evidence="8">
    <location>
        <begin position="42"/>
        <end position="66"/>
    </location>
</feature>
<accession>A0A1V4JPJ6</accession>
<keyword evidence="2 8" id="KW-0812">Transmembrane</keyword>
<keyword evidence="4" id="KW-0297">G-protein coupled receptor</keyword>
<evidence type="ECO:0000313" key="11">
    <source>
        <dbReference type="Proteomes" id="UP000190648"/>
    </source>
</evidence>
<comment type="subcellular location">
    <subcellularLocation>
        <location evidence="1">Membrane</location>
        <topology evidence="1">Multi-pass membrane protein</topology>
    </subcellularLocation>
</comment>
<feature type="transmembrane region" description="Helical" evidence="8">
    <location>
        <begin position="299"/>
        <end position="318"/>
    </location>
</feature>
<feature type="transmembrane region" description="Helical" evidence="8">
    <location>
        <begin position="474"/>
        <end position="498"/>
    </location>
</feature>
<feature type="transmembrane region" description="Helical" evidence="8">
    <location>
        <begin position="438"/>
        <end position="462"/>
    </location>
</feature>
<feature type="transmembrane region" description="Helical" evidence="8">
    <location>
        <begin position="112"/>
        <end position="134"/>
    </location>
</feature>
<dbReference type="PANTHER" id="PTHR11334:SF68">
    <property type="entry name" value="G-PROTEIN COUPLED RECEPTORS FAMILY 1 PROFILE DOMAIN-CONTAINING PROTEIN-RELATED"/>
    <property type="match status" value="1"/>
</dbReference>
<dbReference type="OrthoDB" id="9631784at2759"/>
<dbReference type="EMBL" id="LSYS01006880">
    <property type="protein sequence ID" value="OPJ74080.1"/>
    <property type="molecule type" value="Genomic_DNA"/>
</dbReference>
<dbReference type="InterPro" id="IPR000276">
    <property type="entry name" value="GPCR_Rhodpsn"/>
</dbReference>
<dbReference type="InterPro" id="IPR017452">
    <property type="entry name" value="GPCR_Rhodpsn_7TM"/>
</dbReference>
<feature type="transmembrane region" description="Helical" evidence="8">
    <location>
        <begin position="375"/>
        <end position="401"/>
    </location>
</feature>
<evidence type="ECO:0000256" key="8">
    <source>
        <dbReference type="SAM" id="Phobius"/>
    </source>
</evidence>
<dbReference type="PRINTS" id="PR00237">
    <property type="entry name" value="GPCRRHODOPSN"/>
</dbReference>
<feature type="transmembrane region" description="Helical" evidence="8">
    <location>
        <begin position="413"/>
        <end position="432"/>
    </location>
</feature>
<evidence type="ECO:0000313" key="10">
    <source>
        <dbReference type="EMBL" id="OPJ74080.1"/>
    </source>
</evidence>
<evidence type="ECO:0000256" key="5">
    <source>
        <dbReference type="ARBA" id="ARBA00023136"/>
    </source>
</evidence>
<reference evidence="10 11" key="1">
    <citation type="submission" date="2016-02" db="EMBL/GenBank/DDBJ databases">
        <title>Band-tailed pigeon sequencing and assembly.</title>
        <authorList>
            <person name="Soares A.E."/>
            <person name="Novak B.J."/>
            <person name="Rice E.S."/>
            <person name="O'Connell B."/>
            <person name="Chang D."/>
            <person name="Weber S."/>
            <person name="Shapiro B."/>
        </authorList>
    </citation>
    <scope>NUCLEOTIDE SEQUENCE [LARGE SCALE GENOMIC DNA]</scope>
    <source>
        <strain evidence="10">BTP2013</strain>
        <tissue evidence="10">Blood</tissue>
    </source>
</reference>
<evidence type="ECO:0000256" key="1">
    <source>
        <dbReference type="ARBA" id="ARBA00004141"/>
    </source>
</evidence>
<evidence type="ECO:0000256" key="3">
    <source>
        <dbReference type="ARBA" id="ARBA00022989"/>
    </source>
</evidence>
<dbReference type="AlphaFoldDB" id="A0A1V4JPJ6"/>
<dbReference type="InterPro" id="IPR026234">
    <property type="entry name" value="MRGPCRFAMILY"/>
</dbReference>
<organism evidence="10 11">
    <name type="scientific">Patagioenas fasciata monilis</name>
    <dbReference type="NCBI Taxonomy" id="372326"/>
    <lineage>
        <taxon>Eukaryota</taxon>
        <taxon>Metazoa</taxon>
        <taxon>Chordata</taxon>
        <taxon>Craniata</taxon>
        <taxon>Vertebrata</taxon>
        <taxon>Euteleostomi</taxon>
        <taxon>Archelosauria</taxon>
        <taxon>Archosauria</taxon>
        <taxon>Dinosauria</taxon>
        <taxon>Saurischia</taxon>
        <taxon>Theropoda</taxon>
        <taxon>Coelurosauria</taxon>
        <taxon>Aves</taxon>
        <taxon>Neognathae</taxon>
        <taxon>Neoaves</taxon>
        <taxon>Columbimorphae</taxon>
        <taxon>Columbiformes</taxon>
        <taxon>Columbidae</taxon>
        <taxon>Patagioenas</taxon>
    </lineage>
</organism>
<keyword evidence="3 8" id="KW-1133">Transmembrane helix</keyword>
<feature type="transmembrane region" description="Helical" evidence="8">
    <location>
        <begin position="330"/>
        <end position="355"/>
    </location>
</feature>
<evidence type="ECO:0000256" key="7">
    <source>
        <dbReference type="ARBA" id="ARBA00023224"/>
    </source>
</evidence>
<feature type="domain" description="G-protein coupled receptors family 1 profile" evidence="9">
    <location>
        <begin position="310"/>
        <end position="526"/>
    </location>
</feature>
<dbReference type="Proteomes" id="UP000190648">
    <property type="component" value="Unassembled WGS sequence"/>
</dbReference>
<dbReference type="PRINTS" id="PR02108">
    <property type="entry name" value="MRGPCRFAMILY"/>
</dbReference>
<feature type="transmembrane region" description="Helical" evidence="8">
    <location>
        <begin position="78"/>
        <end position="100"/>
    </location>
</feature>
<keyword evidence="7" id="KW-0807">Transducer</keyword>
<evidence type="ECO:0000256" key="4">
    <source>
        <dbReference type="ARBA" id="ARBA00023040"/>
    </source>
</evidence>
<keyword evidence="5 8" id="KW-0472">Membrane</keyword>
<keyword evidence="6 10" id="KW-0675">Receptor</keyword>
<dbReference type="PANTHER" id="PTHR11334">
    <property type="entry name" value="MAS-RELATED G-PROTEIN COUPLED RECEPTOR"/>
    <property type="match status" value="1"/>
</dbReference>
<comment type="caution">
    <text evidence="10">The sequence shown here is derived from an EMBL/GenBank/DDBJ whole genome shotgun (WGS) entry which is preliminary data.</text>
</comment>
<proteinExistence type="predicted"/>
<dbReference type="GO" id="GO:0004930">
    <property type="term" value="F:G protein-coupled receptor activity"/>
    <property type="evidence" value="ECO:0007669"/>
    <property type="project" value="UniProtKB-KW"/>
</dbReference>
<dbReference type="SUPFAM" id="SSF81321">
    <property type="entry name" value="Family A G protein-coupled receptor-like"/>
    <property type="match status" value="2"/>
</dbReference>
<gene>
    <name evidence="10" type="ORF">AV530_013457</name>
</gene>
<evidence type="ECO:0000259" key="9">
    <source>
        <dbReference type="PROSITE" id="PS50262"/>
    </source>
</evidence>
<evidence type="ECO:0000256" key="6">
    <source>
        <dbReference type="ARBA" id="ARBA00023170"/>
    </source>
</evidence>
<feature type="transmembrane region" description="Helical" evidence="8">
    <location>
        <begin position="146"/>
        <end position="165"/>
    </location>
</feature>
<evidence type="ECO:0000256" key="2">
    <source>
        <dbReference type="ARBA" id="ARBA00022692"/>
    </source>
</evidence>
<name>A0A1V4JPJ6_PATFA</name>
<sequence>MDPHPNITIRGPVTVFPALVESMVYRDGHNETMCFAEHIPEIVTGAITLLICLCGLVGNGTILWLLGFRIKRNPFTAYLLNLAVADACLLLCTAAFLVIYHMPMLGCFQPALLRVLPLFHSMVLLTYSTSLYLLTAISVESVQIFLNFFVYTNFVFEICLLLASVNSSINPVIYVLVGSYGKSEFRGSVRVALQRVFEDRADFQEVGCERKEDLSCPKPGRRHLPSFCCASVPAVVPAARGGRRSSRGFVMSTLILAMERAGAACWSQLGGTVRSAGSYEDDDYSKTDCEDDHLSKVPITLLICLCGLVGNGAVLWFLGSQDRRNPIIICVLNLAIADITFLFSVTIALVIFYGSETLCHRLNWQNVATVLNTTILFSFTASVYLLTAFSAMTSLSILPLVRGPCHRSQHLPVLVCALLWVLSFLLTITLYFCPAALIVFALSHLLSVLILIFSALTLLARLLCSSCQHPPRKLCVAVLLVVFFFPFFTADFGYWLLLRLFDFSVFVSDASLPLTCVNSSINPVIYFLTGSCAKKFTLSVRVAFQRAFEDGTEPQNRGETLRENTVEAAV</sequence>
<dbReference type="PROSITE" id="PS50262">
    <property type="entry name" value="G_PROTEIN_RECEP_F1_2"/>
    <property type="match status" value="1"/>
</dbReference>
<dbReference type="GO" id="GO:0005886">
    <property type="term" value="C:plasma membrane"/>
    <property type="evidence" value="ECO:0007669"/>
    <property type="project" value="TreeGrafter"/>
</dbReference>
<protein>
    <submittedName>
        <fullName evidence="10">Mas-related G-protein coupled receptor member B2-like</fullName>
    </submittedName>
</protein>
<keyword evidence="11" id="KW-1185">Reference proteome</keyword>
<dbReference type="Gene3D" id="1.20.1070.10">
    <property type="entry name" value="Rhodopsin 7-helix transmembrane proteins"/>
    <property type="match status" value="2"/>
</dbReference>